<dbReference type="EMBL" id="JBHSQJ010000099">
    <property type="protein sequence ID" value="MFC5909995.1"/>
    <property type="molecule type" value="Genomic_DNA"/>
</dbReference>
<dbReference type="Gene3D" id="1.10.490.110">
    <property type="entry name" value="Uncharacterized conserved protein DUF2267"/>
    <property type="match status" value="1"/>
</dbReference>
<evidence type="ECO:0000313" key="1">
    <source>
        <dbReference type="EMBL" id="MFC5909995.1"/>
    </source>
</evidence>
<accession>A0ABW1G5G6</accession>
<comment type="caution">
    <text evidence="1">The sequence shown here is derived from an EMBL/GenBank/DDBJ whole genome shotgun (WGS) entry which is preliminary data.</text>
</comment>
<proteinExistence type="predicted"/>
<protein>
    <submittedName>
        <fullName evidence="1">DUF2267 domain-containing protein</fullName>
    </submittedName>
</protein>
<dbReference type="Pfam" id="PF10025">
    <property type="entry name" value="DUF2267"/>
    <property type="match status" value="1"/>
</dbReference>
<dbReference type="RefSeq" id="WP_380586376.1">
    <property type="nucleotide sequence ID" value="NZ_JBHSQJ010000099.1"/>
</dbReference>
<organism evidence="1 2">
    <name type="scientific">Streptacidiphilus monticola</name>
    <dbReference type="NCBI Taxonomy" id="2161674"/>
    <lineage>
        <taxon>Bacteria</taxon>
        <taxon>Bacillati</taxon>
        <taxon>Actinomycetota</taxon>
        <taxon>Actinomycetes</taxon>
        <taxon>Kitasatosporales</taxon>
        <taxon>Streptomycetaceae</taxon>
        <taxon>Streptacidiphilus</taxon>
    </lineage>
</organism>
<gene>
    <name evidence="1" type="ORF">ACFP3V_22600</name>
</gene>
<reference evidence="2" key="1">
    <citation type="journal article" date="2019" name="Int. J. Syst. Evol. Microbiol.">
        <title>The Global Catalogue of Microorganisms (GCM) 10K type strain sequencing project: providing services to taxonomists for standard genome sequencing and annotation.</title>
        <authorList>
            <consortium name="The Broad Institute Genomics Platform"/>
            <consortium name="The Broad Institute Genome Sequencing Center for Infectious Disease"/>
            <person name="Wu L."/>
            <person name="Ma J."/>
        </authorList>
    </citation>
    <scope>NUCLEOTIDE SEQUENCE [LARGE SCALE GENOMIC DNA]</scope>
    <source>
        <strain evidence="2">JCM 4816</strain>
    </source>
</reference>
<dbReference type="Proteomes" id="UP001596174">
    <property type="component" value="Unassembled WGS sequence"/>
</dbReference>
<keyword evidence="2" id="KW-1185">Reference proteome</keyword>
<sequence length="132" mass="14091">MTQQHDLLRRLRAVGLYGSDQEAGRILDTVLTMLGGQVVGEERCDLAAVLPEPARSTFASQLPLVRPVAGPAFVEAVARTLNCDLTSARWHTASVLAVLAEVGGETLTDRLVAQLPRSWALLFGRADLTAAA</sequence>
<dbReference type="InterPro" id="IPR018727">
    <property type="entry name" value="DUF2267"/>
</dbReference>
<dbReference type="InterPro" id="IPR038282">
    <property type="entry name" value="DUF2267_sf"/>
</dbReference>
<name>A0ABW1G5G6_9ACTN</name>
<evidence type="ECO:0000313" key="2">
    <source>
        <dbReference type="Proteomes" id="UP001596174"/>
    </source>
</evidence>